<dbReference type="CDD" id="cd00082">
    <property type="entry name" value="HisKA"/>
    <property type="match status" value="1"/>
</dbReference>
<dbReference type="SUPFAM" id="SSF47384">
    <property type="entry name" value="Homodimeric domain of signal transducing histidine kinase"/>
    <property type="match status" value="1"/>
</dbReference>
<evidence type="ECO:0000256" key="6">
    <source>
        <dbReference type="ARBA" id="ARBA00022692"/>
    </source>
</evidence>
<dbReference type="EMBL" id="BONV01000002">
    <property type="protein sequence ID" value="GIG77734.1"/>
    <property type="molecule type" value="Genomic_DNA"/>
</dbReference>
<dbReference type="InterPro" id="IPR003661">
    <property type="entry name" value="HisK_dim/P_dom"/>
</dbReference>
<dbReference type="Gene3D" id="3.30.565.10">
    <property type="entry name" value="Histidine kinase-like ATPase, C-terminal domain"/>
    <property type="match status" value="1"/>
</dbReference>
<organism evidence="12 13">
    <name type="scientific">Planotetraspora kaengkrachanensis</name>
    <dbReference type="NCBI Taxonomy" id="575193"/>
    <lineage>
        <taxon>Bacteria</taxon>
        <taxon>Bacillati</taxon>
        <taxon>Actinomycetota</taxon>
        <taxon>Actinomycetes</taxon>
        <taxon>Streptosporangiales</taxon>
        <taxon>Streptosporangiaceae</taxon>
        <taxon>Planotetraspora</taxon>
    </lineage>
</organism>
<sequence>MNRSLNCADHVERIADRVLRRQRQFAADASHELRTPIAAVRVELEAALLYPGDAREALDGALGALERLESITADLLLLADIGTVPLTTRDEVDLGRVVTDELGCRPERRRIRINCEEGVAVEGSHPMLSRLVAGLLDNAERHAATTVDVDVRRDGDRALLSVANDGEPVPVEDRTHIFELFARRDAARSRSHGGAGLGLAIVREVVRAHGGDIIIQDGDPGVRFVVRLPLASSVLTSLRDQGAYGRSLDTGAPNPLLAASCGARNLDVQ</sequence>
<keyword evidence="5" id="KW-0808">Transferase</keyword>
<comment type="catalytic activity">
    <reaction evidence="1">
        <text>ATP + protein L-histidine = ADP + protein N-phospho-L-histidine.</text>
        <dbReference type="EC" id="2.7.13.3"/>
    </reaction>
</comment>
<keyword evidence="8" id="KW-1133">Transmembrane helix</keyword>
<reference evidence="12 13" key="1">
    <citation type="submission" date="2021-01" db="EMBL/GenBank/DDBJ databases">
        <title>Whole genome shotgun sequence of Planotetraspora kaengkrachanensis NBRC 104272.</title>
        <authorList>
            <person name="Komaki H."/>
            <person name="Tamura T."/>
        </authorList>
    </citation>
    <scope>NUCLEOTIDE SEQUENCE [LARGE SCALE GENOMIC DNA]</scope>
    <source>
        <strain evidence="12 13">NBRC 104272</strain>
    </source>
</reference>
<keyword evidence="4" id="KW-0597">Phosphoprotein</keyword>
<dbReference type="GO" id="GO:0000155">
    <property type="term" value="F:phosphorelay sensor kinase activity"/>
    <property type="evidence" value="ECO:0007669"/>
    <property type="project" value="InterPro"/>
</dbReference>
<dbReference type="EC" id="2.7.13.3" evidence="3"/>
<dbReference type="SMART" id="SM00388">
    <property type="entry name" value="HisKA"/>
    <property type="match status" value="1"/>
</dbReference>
<evidence type="ECO:0000256" key="5">
    <source>
        <dbReference type="ARBA" id="ARBA00022679"/>
    </source>
</evidence>
<evidence type="ECO:0000256" key="7">
    <source>
        <dbReference type="ARBA" id="ARBA00022777"/>
    </source>
</evidence>
<dbReference type="RefSeq" id="WP_203881228.1">
    <property type="nucleotide sequence ID" value="NZ_BAABHH010000002.1"/>
</dbReference>
<evidence type="ECO:0000256" key="8">
    <source>
        <dbReference type="ARBA" id="ARBA00022989"/>
    </source>
</evidence>
<keyword evidence="9" id="KW-0902">Two-component regulatory system</keyword>
<dbReference type="PANTHER" id="PTHR45436">
    <property type="entry name" value="SENSOR HISTIDINE KINASE YKOH"/>
    <property type="match status" value="1"/>
</dbReference>
<dbReference type="PRINTS" id="PR00344">
    <property type="entry name" value="BCTRLSENSOR"/>
</dbReference>
<dbReference type="InterPro" id="IPR036097">
    <property type="entry name" value="HisK_dim/P_sf"/>
</dbReference>
<keyword evidence="13" id="KW-1185">Reference proteome</keyword>
<evidence type="ECO:0000256" key="9">
    <source>
        <dbReference type="ARBA" id="ARBA00023012"/>
    </source>
</evidence>
<dbReference type="Pfam" id="PF02518">
    <property type="entry name" value="HATPase_c"/>
    <property type="match status" value="1"/>
</dbReference>
<dbReference type="InterPro" id="IPR036890">
    <property type="entry name" value="HATPase_C_sf"/>
</dbReference>
<evidence type="ECO:0000259" key="11">
    <source>
        <dbReference type="PROSITE" id="PS50109"/>
    </source>
</evidence>
<evidence type="ECO:0000313" key="12">
    <source>
        <dbReference type="EMBL" id="GIG77734.1"/>
    </source>
</evidence>
<dbReference type="Gene3D" id="1.10.287.130">
    <property type="match status" value="1"/>
</dbReference>
<dbReference type="PANTHER" id="PTHR45436:SF5">
    <property type="entry name" value="SENSOR HISTIDINE KINASE TRCS"/>
    <property type="match status" value="1"/>
</dbReference>
<comment type="subcellular location">
    <subcellularLocation>
        <location evidence="2">Cell membrane</location>
    </subcellularLocation>
</comment>
<dbReference type="SMART" id="SM00387">
    <property type="entry name" value="HATPase_c"/>
    <property type="match status" value="1"/>
</dbReference>
<evidence type="ECO:0000256" key="2">
    <source>
        <dbReference type="ARBA" id="ARBA00004236"/>
    </source>
</evidence>
<name>A0A8J3PQT1_9ACTN</name>
<proteinExistence type="predicted"/>
<evidence type="ECO:0000256" key="4">
    <source>
        <dbReference type="ARBA" id="ARBA00022553"/>
    </source>
</evidence>
<evidence type="ECO:0000256" key="1">
    <source>
        <dbReference type="ARBA" id="ARBA00000085"/>
    </source>
</evidence>
<comment type="caution">
    <text evidence="12">The sequence shown here is derived from an EMBL/GenBank/DDBJ whole genome shotgun (WGS) entry which is preliminary data.</text>
</comment>
<dbReference type="PROSITE" id="PS50109">
    <property type="entry name" value="HIS_KIN"/>
    <property type="match status" value="1"/>
</dbReference>
<protein>
    <recommendedName>
        <fullName evidence="3">histidine kinase</fullName>
        <ecNumber evidence="3">2.7.13.3</ecNumber>
    </recommendedName>
</protein>
<dbReference type="CDD" id="cd00075">
    <property type="entry name" value="HATPase"/>
    <property type="match status" value="1"/>
</dbReference>
<gene>
    <name evidence="12" type="ORF">Pka01_08610</name>
</gene>
<dbReference type="Pfam" id="PF00512">
    <property type="entry name" value="HisKA"/>
    <property type="match status" value="1"/>
</dbReference>
<dbReference type="InterPro" id="IPR050428">
    <property type="entry name" value="TCS_sensor_his_kinase"/>
</dbReference>
<feature type="domain" description="Histidine kinase" evidence="11">
    <location>
        <begin position="28"/>
        <end position="232"/>
    </location>
</feature>
<dbReference type="InterPro" id="IPR003594">
    <property type="entry name" value="HATPase_dom"/>
</dbReference>
<accession>A0A8J3PQT1</accession>
<dbReference type="GO" id="GO:0005886">
    <property type="term" value="C:plasma membrane"/>
    <property type="evidence" value="ECO:0007669"/>
    <property type="project" value="UniProtKB-SubCell"/>
</dbReference>
<keyword evidence="7" id="KW-0418">Kinase</keyword>
<dbReference type="AlphaFoldDB" id="A0A8J3PQT1"/>
<dbReference type="InterPro" id="IPR005467">
    <property type="entry name" value="His_kinase_dom"/>
</dbReference>
<dbReference type="InterPro" id="IPR004358">
    <property type="entry name" value="Sig_transdc_His_kin-like_C"/>
</dbReference>
<evidence type="ECO:0000313" key="13">
    <source>
        <dbReference type="Proteomes" id="UP000630097"/>
    </source>
</evidence>
<evidence type="ECO:0000256" key="10">
    <source>
        <dbReference type="ARBA" id="ARBA00023136"/>
    </source>
</evidence>
<evidence type="ECO:0000256" key="3">
    <source>
        <dbReference type="ARBA" id="ARBA00012438"/>
    </source>
</evidence>
<keyword evidence="10" id="KW-0472">Membrane</keyword>
<keyword evidence="6" id="KW-0812">Transmembrane</keyword>
<dbReference type="Proteomes" id="UP000630097">
    <property type="component" value="Unassembled WGS sequence"/>
</dbReference>
<dbReference type="SUPFAM" id="SSF55874">
    <property type="entry name" value="ATPase domain of HSP90 chaperone/DNA topoisomerase II/histidine kinase"/>
    <property type="match status" value="1"/>
</dbReference>